<reference evidence="9" key="1">
    <citation type="submission" date="2017-06" db="EMBL/GenBank/DDBJ databases">
        <authorList>
            <person name="Varghese N."/>
            <person name="Submissions S."/>
        </authorList>
    </citation>
    <scope>NUCLEOTIDE SEQUENCE [LARGE SCALE GENOMIC DNA]</scope>
    <source>
        <strain evidence="9">DSM 28041</strain>
    </source>
</reference>
<keyword evidence="4 6" id="KW-1133">Transmembrane helix</keyword>
<feature type="transmembrane region" description="Helical" evidence="6">
    <location>
        <begin position="143"/>
        <end position="162"/>
    </location>
</feature>
<evidence type="ECO:0000256" key="4">
    <source>
        <dbReference type="ARBA" id="ARBA00022989"/>
    </source>
</evidence>
<dbReference type="InterPro" id="IPR050638">
    <property type="entry name" value="AA-Vitamin_Transporters"/>
</dbReference>
<feature type="domain" description="EamA" evidence="7">
    <location>
        <begin position="144"/>
        <end position="275"/>
    </location>
</feature>
<keyword evidence="3 6" id="KW-0812">Transmembrane</keyword>
<feature type="transmembrane region" description="Helical" evidence="6">
    <location>
        <begin position="234"/>
        <end position="254"/>
    </location>
</feature>
<protein>
    <submittedName>
        <fullName evidence="8">Inner membrane transporter RhtA</fullName>
    </submittedName>
</protein>
<evidence type="ECO:0000313" key="9">
    <source>
        <dbReference type="Proteomes" id="UP000198310"/>
    </source>
</evidence>
<dbReference type="GO" id="GO:0016020">
    <property type="term" value="C:membrane"/>
    <property type="evidence" value="ECO:0007669"/>
    <property type="project" value="UniProtKB-SubCell"/>
</dbReference>
<dbReference type="PANTHER" id="PTHR32322:SF2">
    <property type="entry name" value="EAMA DOMAIN-CONTAINING PROTEIN"/>
    <property type="match status" value="1"/>
</dbReference>
<dbReference type="InterPro" id="IPR037185">
    <property type="entry name" value="EmrE-like"/>
</dbReference>
<dbReference type="InterPro" id="IPR000620">
    <property type="entry name" value="EamA_dom"/>
</dbReference>
<feature type="transmembrane region" description="Helical" evidence="6">
    <location>
        <begin position="39"/>
        <end position="57"/>
    </location>
</feature>
<feature type="transmembrane region" description="Helical" evidence="6">
    <location>
        <begin position="69"/>
        <end position="87"/>
    </location>
</feature>
<keyword evidence="9" id="KW-1185">Reference proteome</keyword>
<evidence type="ECO:0000256" key="2">
    <source>
        <dbReference type="ARBA" id="ARBA00007362"/>
    </source>
</evidence>
<feature type="transmembrane region" description="Helical" evidence="6">
    <location>
        <begin position="120"/>
        <end position="137"/>
    </location>
</feature>
<feature type="transmembrane region" description="Helical" evidence="6">
    <location>
        <begin position="260"/>
        <end position="278"/>
    </location>
</feature>
<feature type="transmembrane region" description="Helical" evidence="6">
    <location>
        <begin position="93"/>
        <end position="113"/>
    </location>
</feature>
<dbReference type="EMBL" id="FZNS01000013">
    <property type="protein sequence ID" value="SNR96032.1"/>
    <property type="molecule type" value="Genomic_DNA"/>
</dbReference>
<dbReference type="Proteomes" id="UP000198310">
    <property type="component" value="Unassembled WGS sequence"/>
</dbReference>
<sequence length="291" mass="29812">MSKASRFALPAVPAVLLSIISVQGGAALAKQLFPVLGAAGTTSLRIGLSAVVLLAVVRPRLGQLRPEQWRAVIPYGLALGAMNFLFYCALSRIPLGLAVTLEFVGPLALALTGSRRWVDVVWVLLAGAGIALIAPWSGAGIDLIGMGFALAAGACWAVYIVLGQRTAAVLPGPVAVAVGMIFATLPVLPFGVASGTLLHLTPGLLLLGSGLALFSSVLPFSLEIQALKTLPTRTFSILMSLEPVAAALSGWLLLGEQLTVGQWLAVAFIVLASIGATLTTPTPQPAVPGEG</sequence>
<comment type="similarity">
    <text evidence="2">Belongs to the EamA transporter family.</text>
</comment>
<gene>
    <name evidence="8" type="ORF">SAMN06269173_11352</name>
</gene>
<accession>A0A239AL22</accession>
<keyword evidence="5 6" id="KW-0472">Membrane</keyword>
<dbReference type="Pfam" id="PF00892">
    <property type="entry name" value="EamA"/>
    <property type="match status" value="1"/>
</dbReference>
<evidence type="ECO:0000259" key="7">
    <source>
        <dbReference type="Pfam" id="PF00892"/>
    </source>
</evidence>
<comment type="subcellular location">
    <subcellularLocation>
        <location evidence="1">Membrane</location>
        <topology evidence="1">Multi-pass membrane protein</topology>
    </subcellularLocation>
</comment>
<feature type="transmembrane region" description="Helical" evidence="6">
    <location>
        <begin position="174"/>
        <end position="198"/>
    </location>
</feature>
<organism evidence="8 9">
    <name type="scientific">Hymenobacter mucosus</name>
    <dbReference type="NCBI Taxonomy" id="1411120"/>
    <lineage>
        <taxon>Bacteria</taxon>
        <taxon>Pseudomonadati</taxon>
        <taxon>Bacteroidota</taxon>
        <taxon>Cytophagia</taxon>
        <taxon>Cytophagales</taxon>
        <taxon>Hymenobacteraceae</taxon>
        <taxon>Hymenobacter</taxon>
    </lineage>
</organism>
<dbReference type="AlphaFoldDB" id="A0A239AL22"/>
<evidence type="ECO:0000313" key="8">
    <source>
        <dbReference type="EMBL" id="SNR96032.1"/>
    </source>
</evidence>
<dbReference type="PANTHER" id="PTHR32322">
    <property type="entry name" value="INNER MEMBRANE TRANSPORTER"/>
    <property type="match status" value="1"/>
</dbReference>
<dbReference type="RefSeq" id="WP_089334073.1">
    <property type="nucleotide sequence ID" value="NZ_FZNS01000013.1"/>
</dbReference>
<evidence type="ECO:0000256" key="6">
    <source>
        <dbReference type="SAM" id="Phobius"/>
    </source>
</evidence>
<dbReference type="SUPFAM" id="SSF103481">
    <property type="entry name" value="Multidrug resistance efflux transporter EmrE"/>
    <property type="match status" value="2"/>
</dbReference>
<name>A0A239AL22_9BACT</name>
<feature type="transmembrane region" description="Helical" evidence="6">
    <location>
        <begin position="204"/>
        <end position="222"/>
    </location>
</feature>
<evidence type="ECO:0000256" key="3">
    <source>
        <dbReference type="ARBA" id="ARBA00022692"/>
    </source>
</evidence>
<proteinExistence type="inferred from homology"/>
<evidence type="ECO:0000256" key="1">
    <source>
        <dbReference type="ARBA" id="ARBA00004141"/>
    </source>
</evidence>
<evidence type="ECO:0000256" key="5">
    <source>
        <dbReference type="ARBA" id="ARBA00023136"/>
    </source>
</evidence>
<dbReference type="Gene3D" id="1.10.3730.20">
    <property type="match status" value="1"/>
</dbReference>